<reference evidence="1" key="2">
    <citation type="submission" date="2020-11" db="EMBL/GenBank/DDBJ databases">
        <authorList>
            <person name="McCartney M.A."/>
            <person name="Auch B."/>
            <person name="Kono T."/>
            <person name="Mallez S."/>
            <person name="Becker A."/>
            <person name="Gohl D.M."/>
            <person name="Silverstein K.A.T."/>
            <person name="Koren S."/>
            <person name="Bechman K.B."/>
            <person name="Herman A."/>
            <person name="Abrahante J.E."/>
            <person name="Garbe J."/>
        </authorList>
    </citation>
    <scope>NUCLEOTIDE SEQUENCE</scope>
    <source>
        <strain evidence="1">Duluth1</strain>
        <tissue evidence="1">Whole animal</tissue>
    </source>
</reference>
<dbReference type="AlphaFoldDB" id="A0A9D4CQC3"/>
<gene>
    <name evidence="1" type="ORF">DPMN_054440</name>
</gene>
<proteinExistence type="predicted"/>
<reference evidence="1" key="1">
    <citation type="journal article" date="2019" name="bioRxiv">
        <title>The Genome of the Zebra Mussel, Dreissena polymorpha: A Resource for Invasive Species Research.</title>
        <authorList>
            <person name="McCartney M.A."/>
            <person name="Auch B."/>
            <person name="Kono T."/>
            <person name="Mallez S."/>
            <person name="Zhang Y."/>
            <person name="Obille A."/>
            <person name="Becker A."/>
            <person name="Abrahante J.E."/>
            <person name="Garbe J."/>
            <person name="Badalamenti J.P."/>
            <person name="Herman A."/>
            <person name="Mangelson H."/>
            <person name="Liachko I."/>
            <person name="Sullivan S."/>
            <person name="Sone E.D."/>
            <person name="Koren S."/>
            <person name="Silverstein K.A.T."/>
            <person name="Beckman K.B."/>
            <person name="Gohl D.M."/>
        </authorList>
    </citation>
    <scope>NUCLEOTIDE SEQUENCE</scope>
    <source>
        <strain evidence="1">Duluth1</strain>
        <tissue evidence="1">Whole animal</tissue>
    </source>
</reference>
<protein>
    <submittedName>
        <fullName evidence="1">Uncharacterized protein</fullName>
    </submittedName>
</protein>
<keyword evidence="2" id="KW-1185">Reference proteome</keyword>
<name>A0A9D4CQC3_DREPO</name>
<dbReference type="Proteomes" id="UP000828390">
    <property type="component" value="Unassembled WGS sequence"/>
</dbReference>
<evidence type="ECO:0000313" key="2">
    <source>
        <dbReference type="Proteomes" id="UP000828390"/>
    </source>
</evidence>
<evidence type="ECO:0000313" key="1">
    <source>
        <dbReference type="EMBL" id="KAH3728483.1"/>
    </source>
</evidence>
<comment type="caution">
    <text evidence="1">The sequence shown here is derived from an EMBL/GenBank/DDBJ whole genome shotgun (WGS) entry which is preliminary data.</text>
</comment>
<accession>A0A9D4CQC3</accession>
<sequence>MLKENQFDLCLQRLLTDWDIDIEKTETLREANSFIATTKRCECFKAKRLVIDDAITIDRRTDRRTIQLLTMFGEDWMKTTLFRERTLNTDRQTDRQTDRLTDKFTPIYPPKLLLWGYNK</sequence>
<organism evidence="1 2">
    <name type="scientific">Dreissena polymorpha</name>
    <name type="common">Zebra mussel</name>
    <name type="synonym">Mytilus polymorpha</name>
    <dbReference type="NCBI Taxonomy" id="45954"/>
    <lineage>
        <taxon>Eukaryota</taxon>
        <taxon>Metazoa</taxon>
        <taxon>Spiralia</taxon>
        <taxon>Lophotrochozoa</taxon>
        <taxon>Mollusca</taxon>
        <taxon>Bivalvia</taxon>
        <taxon>Autobranchia</taxon>
        <taxon>Heteroconchia</taxon>
        <taxon>Euheterodonta</taxon>
        <taxon>Imparidentia</taxon>
        <taxon>Neoheterodontei</taxon>
        <taxon>Myida</taxon>
        <taxon>Dreissenoidea</taxon>
        <taxon>Dreissenidae</taxon>
        <taxon>Dreissena</taxon>
    </lineage>
</organism>
<dbReference type="EMBL" id="JAIWYP010000012">
    <property type="protein sequence ID" value="KAH3728483.1"/>
    <property type="molecule type" value="Genomic_DNA"/>
</dbReference>